<name>A0ABU1FBG0_9RHOB</name>
<comment type="caution">
    <text evidence="1">The sequence shown here is derived from an EMBL/GenBank/DDBJ whole genome shotgun (WGS) entry which is preliminary data.</text>
</comment>
<reference evidence="1 2" key="1">
    <citation type="submission" date="2023-09" db="EMBL/GenBank/DDBJ databases">
        <title>Xinfangfangia sedmenti sp. nov., isolated the sedment.</title>
        <authorList>
            <person name="Xu L."/>
        </authorList>
    </citation>
    <scope>NUCLEOTIDE SEQUENCE [LARGE SCALE GENOMIC DNA]</scope>
    <source>
        <strain evidence="1 2">LG-4</strain>
    </source>
</reference>
<evidence type="ECO:0000313" key="1">
    <source>
        <dbReference type="EMBL" id="MDR5654172.1"/>
    </source>
</evidence>
<sequence length="287" mass="33137">MSWALFVDESGQDQRNSPFEVLAGVAIEDRQIWSLICQISDAQKHFFGMRLFDAYGAEAKAKELLKKKSYRHADQMEPFGNEDRRRLAKEMLEDGENPTRARLTALAQAKIAYCEFILNLTRRHGGRVFATMVPQDAPRPPNGEDMRKDYAFFLERYYHFLNQSPGDPMGFLVFDELDKTASHVLLGQISRYFQRTSNGRTRSRLIIPEPFFVHSDLTPLVQLADLVAYVISWGLRLARMPATTRPELNPLVDIVRRMRYQYLTEGGHAVWGIKEIRDLRPQVTDPK</sequence>
<dbReference type="Proteomes" id="UP001247754">
    <property type="component" value="Unassembled WGS sequence"/>
</dbReference>
<dbReference type="RefSeq" id="WP_310458346.1">
    <property type="nucleotide sequence ID" value="NZ_JAVKPH010000022.1"/>
</dbReference>
<keyword evidence="2" id="KW-1185">Reference proteome</keyword>
<gene>
    <name evidence="1" type="ORF">RGD00_16275</name>
</gene>
<protein>
    <submittedName>
        <fullName evidence="1">DUF3800 domain-containing protein</fullName>
    </submittedName>
</protein>
<dbReference type="EMBL" id="JAVKPH010000022">
    <property type="protein sequence ID" value="MDR5654172.1"/>
    <property type="molecule type" value="Genomic_DNA"/>
</dbReference>
<dbReference type="Pfam" id="PF12686">
    <property type="entry name" value="DUF3800"/>
    <property type="match status" value="1"/>
</dbReference>
<organism evidence="1 2">
    <name type="scientific">Ruixingdingia sedimenti</name>
    <dbReference type="NCBI Taxonomy" id="3073604"/>
    <lineage>
        <taxon>Bacteria</taxon>
        <taxon>Pseudomonadati</taxon>
        <taxon>Pseudomonadota</taxon>
        <taxon>Alphaproteobacteria</taxon>
        <taxon>Rhodobacterales</taxon>
        <taxon>Paracoccaceae</taxon>
        <taxon>Ruixingdingia</taxon>
    </lineage>
</organism>
<dbReference type="InterPro" id="IPR024524">
    <property type="entry name" value="DUF3800"/>
</dbReference>
<evidence type="ECO:0000313" key="2">
    <source>
        <dbReference type="Proteomes" id="UP001247754"/>
    </source>
</evidence>
<accession>A0ABU1FBG0</accession>
<proteinExistence type="predicted"/>